<dbReference type="Proteomes" id="UP000007875">
    <property type="component" value="Unassembled WGS sequence"/>
</dbReference>
<dbReference type="InParanoid" id="H2ZHE0"/>
<reference evidence="1" key="3">
    <citation type="submission" date="2025-09" db="UniProtKB">
        <authorList>
            <consortium name="Ensembl"/>
        </authorList>
    </citation>
    <scope>IDENTIFICATION</scope>
</reference>
<sequence length="47" mass="4596">LALSIEKGTSLSCYSCTSSSVSPTAGCATGSLTSATSITCPTGLNYC</sequence>
<name>H2ZHE0_CIOSA</name>
<evidence type="ECO:0000313" key="1">
    <source>
        <dbReference type="Ensembl" id="ENSCSAVP00000017006.1"/>
    </source>
</evidence>
<protein>
    <submittedName>
        <fullName evidence="1">Uncharacterized protein</fullName>
    </submittedName>
</protein>
<organism evidence="1 2">
    <name type="scientific">Ciona savignyi</name>
    <name type="common">Pacific transparent sea squirt</name>
    <dbReference type="NCBI Taxonomy" id="51511"/>
    <lineage>
        <taxon>Eukaryota</taxon>
        <taxon>Metazoa</taxon>
        <taxon>Chordata</taxon>
        <taxon>Tunicata</taxon>
        <taxon>Ascidiacea</taxon>
        <taxon>Phlebobranchia</taxon>
        <taxon>Cionidae</taxon>
        <taxon>Ciona</taxon>
    </lineage>
</organism>
<reference evidence="1" key="2">
    <citation type="submission" date="2025-08" db="UniProtKB">
        <authorList>
            <consortium name="Ensembl"/>
        </authorList>
    </citation>
    <scope>IDENTIFICATION</scope>
</reference>
<keyword evidence="2" id="KW-1185">Reference proteome</keyword>
<evidence type="ECO:0000313" key="2">
    <source>
        <dbReference type="Proteomes" id="UP000007875"/>
    </source>
</evidence>
<dbReference type="AlphaFoldDB" id="H2ZHE0"/>
<accession>H2ZHE0</accession>
<dbReference type="HOGENOM" id="CLU_3177768_0_0_1"/>
<dbReference type="Ensembl" id="ENSCSAVT00000017189.1">
    <property type="protein sequence ID" value="ENSCSAVP00000017006.1"/>
    <property type="gene ID" value="ENSCSAVG00000010003.1"/>
</dbReference>
<reference evidence="2" key="1">
    <citation type="submission" date="2003-08" db="EMBL/GenBank/DDBJ databases">
        <authorList>
            <person name="Birren B."/>
            <person name="Nusbaum C."/>
            <person name="Abebe A."/>
            <person name="Abouelleil A."/>
            <person name="Adekoya E."/>
            <person name="Ait-zahra M."/>
            <person name="Allen N."/>
            <person name="Allen T."/>
            <person name="An P."/>
            <person name="Anderson M."/>
            <person name="Anderson S."/>
            <person name="Arachchi H."/>
            <person name="Armbruster J."/>
            <person name="Bachantsang P."/>
            <person name="Baldwin J."/>
            <person name="Barry A."/>
            <person name="Bayul T."/>
            <person name="Blitshsteyn B."/>
            <person name="Bloom T."/>
            <person name="Blye J."/>
            <person name="Boguslavskiy L."/>
            <person name="Borowsky M."/>
            <person name="Boukhgalter B."/>
            <person name="Brunache A."/>
            <person name="Butler J."/>
            <person name="Calixte N."/>
            <person name="Calvo S."/>
            <person name="Camarata J."/>
            <person name="Campo K."/>
            <person name="Chang J."/>
            <person name="Cheshatsang Y."/>
            <person name="Citroen M."/>
            <person name="Collymore A."/>
            <person name="Considine T."/>
            <person name="Cook A."/>
            <person name="Cooke P."/>
            <person name="Corum B."/>
            <person name="Cuomo C."/>
            <person name="David R."/>
            <person name="Dawoe T."/>
            <person name="Degray S."/>
            <person name="Dodge S."/>
            <person name="Dooley K."/>
            <person name="Dorje P."/>
            <person name="Dorjee K."/>
            <person name="Dorris L."/>
            <person name="Duffey N."/>
            <person name="Dupes A."/>
            <person name="Elkins T."/>
            <person name="Engels R."/>
            <person name="Erickson J."/>
            <person name="Farina A."/>
            <person name="Faro S."/>
            <person name="Ferreira P."/>
            <person name="Fischer H."/>
            <person name="Fitzgerald M."/>
            <person name="Foley K."/>
            <person name="Gage D."/>
            <person name="Galagan J."/>
            <person name="Gearin G."/>
            <person name="Gnerre S."/>
            <person name="Gnirke A."/>
            <person name="Goyette A."/>
            <person name="Graham J."/>
            <person name="Grandbois E."/>
            <person name="Gyaltsen K."/>
            <person name="Hafez N."/>
            <person name="Hagopian D."/>
            <person name="Hagos B."/>
            <person name="Hall J."/>
            <person name="Hatcher B."/>
            <person name="Heller A."/>
            <person name="Higgins H."/>
            <person name="Honan T."/>
            <person name="Horn A."/>
            <person name="Houde N."/>
            <person name="Hughes L."/>
            <person name="Hulme W."/>
            <person name="Husby E."/>
            <person name="Iliev I."/>
            <person name="Jaffe D."/>
            <person name="Jones C."/>
            <person name="Kamal M."/>
            <person name="Kamat A."/>
            <person name="Kamvysselis M."/>
            <person name="Karlsson E."/>
            <person name="Kells C."/>
            <person name="Kieu A."/>
            <person name="Kisner P."/>
            <person name="Kodira C."/>
            <person name="Kulbokas E."/>
            <person name="Labutti K."/>
            <person name="Lama D."/>
            <person name="Landers T."/>
            <person name="Leger J."/>
            <person name="Levine S."/>
            <person name="Lewis D."/>
            <person name="Lewis T."/>
            <person name="Lindblad-toh K."/>
            <person name="Liu X."/>
            <person name="Lokyitsang T."/>
            <person name="Lokyitsang Y."/>
            <person name="Lucien O."/>
            <person name="Lui A."/>
            <person name="Ma L.J."/>
            <person name="Mabbitt R."/>
            <person name="Macdonald J."/>
            <person name="Maclean C."/>
            <person name="Major J."/>
            <person name="Manning J."/>
            <person name="Marabella R."/>
            <person name="Maru K."/>
            <person name="Matthews C."/>
            <person name="Mauceli E."/>
            <person name="Mccarthy M."/>
            <person name="Mcdonough S."/>
            <person name="Mcghee T."/>
            <person name="Meldrim J."/>
            <person name="Meneus L."/>
            <person name="Mesirov J."/>
            <person name="Mihalev A."/>
            <person name="Mihova T."/>
            <person name="Mikkelsen T."/>
            <person name="Mlenga V."/>
            <person name="Moru K."/>
            <person name="Mozes J."/>
            <person name="Mulrain L."/>
            <person name="Munson G."/>
            <person name="Naylor J."/>
            <person name="Newes C."/>
            <person name="Nguyen C."/>
            <person name="Nguyen N."/>
            <person name="Nguyen T."/>
            <person name="Nicol R."/>
            <person name="Nielsen C."/>
            <person name="Nizzari M."/>
            <person name="Norbu C."/>
            <person name="Norbu N."/>
            <person name="O'donnell P."/>
            <person name="Okoawo O."/>
            <person name="O'leary S."/>
            <person name="Omotosho B."/>
            <person name="O'neill K."/>
            <person name="Osman S."/>
            <person name="Parker S."/>
            <person name="Perrin D."/>
            <person name="Phunkhang P."/>
            <person name="Piqani B."/>
            <person name="Purcell S."/>
            <person name="Rachupka T."/>
            <person name="Ramasamy U."/>
            <person name="Rameau R."/>
            <person name="Ray V."/>
            <person name="Raymond C."/>
            <person name="Retta R."/>
            <person name="Richardson S."/>
            <person name="Rise C."/>
            <person name="Rodriguez J."/>
            <person name="Rogers J."/>
            <person name="Rogov P."/>
            <person name="Rutman M."/>
            <person name="Schupbach R."/>
            <person name="Seaman C."/>
            <person name="Settipalli S."/>
            <person name="Sharpe T."/>
            <person name="Sheridan J."/>
            <person name="Sherpa N."/>
            <person name="Shi J."/>
            <person name="Smirnov S."/>
            <person name="Smith C."/>
            <person name="Sougnez C."/>
            <person name="Spencer B."/>
            <person name="Stalker J."/>
            <person name="Stange-thomann N."/>
            <person name="Stavropoulos S."/>
            <person name="Stetson K."/>
            <person name="Stone C."/>
            <person name="Stone S."/>
            <person name="Stubbs M."/>
            <person name="Talamas J."/>
            <person name="Tchuinga P."/>
            <person name="Tenzing P."/>
            <person name="Tesfaye S."/>
            <person name="Theodore J."/>
            <person name="Thoulutsang Y."/>
            <person name="Topham K."/>
            <person name="Towey S."/>
            <person name="Tsamla T."/>
            <person name="Tsomo N."/>
            <person name="Vallee D."/>
            <person name="Vassiliev H."/>
            <person name="Venkataraman V."/>
            <person name="Vinson J."/>
            <person name="Vo A."/>
            <person name="Wade C."/>
            <person name="Wang S."/>
            <person name="Wangchuk T."/>
            <person name="Wangdi T."/>
            <person name="Whittaker C."/>
            <person name="Wilkinson J."/>
            <person name="Wu Y."/>
            <person name="Wyman D."/>
            <person name="Yadav S."/>
            <person name="Yang S."/>
            <person name="Yang X."/>
            <person name="Yeager S."/>
            <person name="Yee E."/>
            <person name="Young G."/>
            <person name="Zainoun J."/>
            <person name="Zembeck L."/>
            <person name="Zimmer A."/>
            <person name="Zody M."/>
            <person name="Lander E."/>
        </authorList>
    </citation>
    <scope>NUCLEOTIDE SEQUENCE [LARGE SCALE GENOMIC DNA]</scope>
</reference>
<proteinExistence type="predicted"/>